<dbReference type="AlphaFoldDB" id="A0A7W3SQC0"/>
<dbReference type="RefSeq" id="WP_182534244.1">
    <property type="nucleotide sequence ID" value="NZ_JACJIP010000002.1"/>
</dbReference>
<keyword evidence="3" id="KW-1185">Reference proteome</keyword>
<comment type="caution">
    <text evidence="2">The sequence shown here is derived from an EMBL/GenBank/DDBJ whole genome shotgun (WGS) entry which is preliminary data.</text>
</comment>
<proteinExistence type="predicted"/>
<sequence>MEKFTISIAVLVFVVLVGCSQKENHSTKESTSNIEASVESPEPSATERLSELVNKQFSIEGDQIGENDYASMEDFGKAFVNLYTGAVAEQEAVSFEHYIANSNLLTFTNKMLALEQQQELKGGIGVIFGMDNEFKEVELNKLGDNLYYVNLTFTNQGSGMSCKLLVQSVNKSLKIVDLYFGNKDGVDTIATGHPSERKLDNPNLWDDSKWVDAVMEKLEKYEAERIS</sequence>
<gene>
    <name evidence="2" type="ORF">FHR92_000626</name>
</gene>
<dbReference type="PROSITE" id="PS51257">
    <property type="entry name" value="PROKAR_LIPOPROTEIN"/>
    <property type="match status" value="1"/>
</dbReference>
<reference evidence="2 3" key="1">
    <citation type="submission" date="2020-08" db="EMBL/GenBank/DDBJ databases">
        <title>Genomic Encyclopedia of Type Strains, Phase III (KMG-III): the genomes of soil and plant-associated and newly described type strains.</title>
        <authorList>
            <person name="Whitman W."/>
        </authorList>
    </citation>
    <scope>NUCLEOTIDE SEQUENCE [LARGE SCALE GENOMIC DNA]</scope>
    <source>
        <strain evidence="2 3">CECT 8693</strain>
    </source>
</reference>
<organism evidence="2 3">
    <name type="scientific">Fontibacillus solani</name>
    <dbReference type="NCBI Taxonomy" id="1572857"/>
    <lineage>
        <taxon>Bacteria</taxon>
        <taxon>Bacillati</taxon>
        <taxon>Bacillota</taxon>
        <taxon>Bacilli</taxon>
        <taxon>Bacillales</taxon>
        <taxon>Paenibacillaceae</taxon>
        <taxon>Fontibacillus</taxon>
    </lineage>
</organism>
<evidence type="ECO:0000313" key="2">
    <source>
        <dbReference type="EMBL" id="MBA9084172.1"/>
    </source>
</evidence>
<accession>A0A7W3SQC0</accession>
<evidence type="ECO:0000313" key="3">
    <source>
        <dbReference type="Proteomes" id="UP000567067"/>
    </source>
</evidence>
<feature type="region of interest" description="Disordered" evidence="1">
    <location>
        <begin position="26"/>
        <end position="45"/>
    </location>
</feature>
<name>A0A7W3SQC0_9BACL</name>
<protein>
    <submittedName>
        <fullName evidence="2">Uncharacterized protein</fullName>
    </submittedName>
</protein>
<evidence type="ECO:0000256" key="1">
    <source>
        <dbReference type="SAM" id="MobiDB-lite"/>
    </source>
</evidence>
<dbReference type="Proteomes" id="UP000567067">
    <property type="component" value="Unassembled WGS sequence"/>
</dbReference>
<dbReference type="EMBL" id="JACJIP010000002">
    <property type="protein sequence ID" value="MBA9084172.1"/>
    <property type="molecule type" value="Genomic_DNA"/>
</dbReference>